<evidence type="ECO:0000313" key="1">
    <source>
        <dbReference type="EMBL" id="KWS06755.1"/>
    </source>
</evidence>
<dbReference type="EMBL" id="JAJA02000001">
    <property type="protein sequence ID" value="KWS06755.1"/>
    <property type="molecule type" value="Genomic_DNA"/>
</dbReference>
<protein>
    <submittedName>
        <fullName evidence="1">Uncharacterized protein</fullName>
    </submittedName>
</protein>
<gene>
    <name evidence="1" type="ORF">AZ78_4313</name>
</gene>
<organism evidence="1 2">
    <name type="scientific">Lysobacter capsici AZ78</name>
    <dbReference type="NCBI Taxonomy" id="1444315"/>
    <lineage>
        <taxon>Bacteria</taxon>
        <taxon>Pseudomonadati</taxon>
        <taxon>Pseudomonadota</taxon>
        <taxon>Gammaproteobacteria</taxon>
        <taxon>Lysobacterales</taxon>
        <taxon>Lysobacteraceae</taxon>
        <taxon>Lysobacter</taxon>
    </lineage>
</organism>
<keyword evidence="2" id="KW-1185">Reference proteome</keyword>
<dbReference type="AlphaFoldDB" id="A0A120AHV4"/>
<comment type="caution">
    <text evidence="1">The sequence shown here is derived from an EMBL/GenBank/DDBJ whole genome shotgun (WGS) entry which is preliminary data.</text>
</comment>
<reference evidence="1 2" key="1">
    <citation type="journal article" date="2014" name="Genome Announc.">
        <title>Draft Genome Sequence of Lysobacter capsici AZ78, a Bacterium Antagonistic to Plant-Pathogenic Oomycetes.</title>
        <authorList>
            <person name="Puopolo G."/>
            <person name="Sonego P."/>
            <person name="Engelen K."/>
            <person name="Pertot I."/>
        </authorList>
    </citation>
    <scope>NUCLEOTIDE SEQUENCE [LARGE SCALE GENOMIC DNA]</scope>
    <source>
        <strain evidence="1 2">AZ78</strain>
    </source>
</reference>
<evidence type="ECO:0000313" key="2">
    <source>
        <dbReference type="Proteomes" id="UP000023435"/>
    </source>
</evidence>
<sequence length="123" mass="13400">MHRLSCGLVLLRMCAEPAGCKPFSFGMSSQMIVSATFSAASRRSAGLHRRCPRPGPAGLETTRIGVRSRAPRVRRRQRRMHEQRFSRAASDGACIADLRESGIAKSAARGLGCDVFLSVRRVG</sequence>
<dbReference type="Proteomes" id="UP000023435">
    <property type="component" value="Unassembled WGS sequence"/>
</dbReference>
<proteinExistence type="predicted"/>
<accession>A0A120AHV4</accession>
<name>A0A120AHV4_9GAMM</name>